<dbReference type="EMBL" id="JAGTTL010000011">
    <property type="protein sequence ID" value="KAK6315943.1"/>
    <property type="molecule type" value="Genomic_DNA"/>
</dbReference>
<sequence length="268" mass="27976">MTLSMSPAAVCQCFTLVSLCTSIADPNWIQVRNSTDPGGKQLIYGVAFTLHAAQNLTDTGPLGGVNGWGMWLLYALAALCYSAVLLSSSSFLLDFLGTGMSHPRLVVSLHISTVVFLLSMLGVCGACLYVISGNLQEGKFGLLWDWLGGWTWPGSGSPRPGSGSRSQGGGGAVGLQAYPGESFYIAMLGLLFSCLASVISLSCPGDPTSTQSDYTAVVEGDDSDTEPLTPREQGVGQSDGDNRGEEWAGEVFPELTQGEVETAKGGSV</sequence>
<feature type="transmembrane region" description="Helical" evidence="2">
    <location>
        <begin position="105"/>
        <end position="131"/>
    </location>
</feature>
<feature type="transmembrane region" description="Helical" evidence="2">
    <location>
        <begin position="183"/>
        <end position="203"/>
    </location>
</feature>
<dbReference type="Proteomes" id="UP001356427">
    <property type="component" value="Unassembled WGS sequence"/>
</dbReference>
<proteinExistence type="predicted"/>
<feature type="chain" id="PRO_5042838244" evidence="3">
    <location>
        <begin position="25"/>
        <end position="268"/>
    </location>
</feature>
<keyword evidence="3" id="KW-0732">Signal</keyword>
<evidence type="ECO:0000256" key="2">
    <source>
        <dbReference type="SAM" id="Phobius"/>
    </source>
</evidence>
<feature type="signal peptide" evidence="3">
    <location>
        <begin position="1"/>
        <end position="24"/>
    </location>
</feature>
<evidence type="ECO:0000313" key="4">
    <source>
        <dbReference type="EMBL" id="KAK6315943.1"/>
    </source>
</evidence>
<gene>
    <name evidence="4" type="ORF">J4Q44_G00134670</name>
</gene>
<organism evidence="4 5">
    <name type="scientific">Coregonus suidteri</name>
    <dbReference type="NCBI Taxonomy" id="861788"/>
    <lineage>
        <taxon>Eukaryota</taxon>
        <taxon>Metazoa</taxon>
        <taxon>Chordata</taxon>
        <taxon>Craniata</taxon>
        <taxon>Vertebrata</taxon>
        <taxon>Euteleostomi</taxon>
        <taxon>Actinopterygii</taxon>
        <taxon>Neopterygii</taxon>
        <taxon>Teleostei</taxon>
        <taxon>Protacanthopterygii</taxon>
        <taxon>Salmoniformes</taxon>
        <taxon>Salmonidae</taxon>
        <taxon>Coregoninae</taxon>
        <taxon>Coregonus</taxon>
    </lineage>
</organism>
<evidence type="ECO:0000256" key="1">
    <source>
        <dbReference type="SAM" id="MobiDB-lite"/>
    </source>
</evidence>
<evidence type="ECO:0000256" key="3">
    <source>
        <dbReference type="SAM" id="SignalP"/>
    </source>
</evidence>
<feature type="transmembrane region" description="Helical" evidence="2">
    <location>
        <begin position="71"/>
        <end position="93"/>
    </location>
</feature>
<keyword evidence="2" id="KW-1133">Transmembrane helix</keyword>
<dbReference type="AlphaFoldDB" id="A0AAN8LP18"/>
<keyword evidence="5" id="KW-1185">Reference proteome</keyword>
<protein>
    <submittedName>
        <fullName evidence="4">Uncharacterized protein</fullName>
    </submittedName>
</protein>
<reference evidence="4 5" key="1">
    <citation type="submission" date="2021-04" db="EMBL/GenBank/DDBJ databases">
        <authorList>
            <person name="De Guttry C."/>
            <person name="Zahm M."/>
            <person name="Klopp C."/>
            <person name="Cabau C."/>
            <person name="Louis A."/>
            <person name="Berthelot C."/>
            <person name="Parey E."/>
            <person name="Roest Crollius H."/>
            <person name="Montfort J."/>
            <person name="Robinson-Rechavi M."/>
            <person name="Bucao C."/>
            <person name="Bouchez O."/>
            <person name="Gislard M."/>
            <person name="Lluch J."/>
            <person name="Milhes M."/>
            <person name="Lampietro C."/>
            <person name="Lopez Roques C."/>
            <person name="Donnadieu C."/>
            <person name="Braasch I."/>
            <person name="Desvignes T."/>
            <person name="Postlethwait J."/>
            <person name="Bobe J."/>
            <person name="Wedekind C."/>
            <person name="Guiguen Y."/>
        </authorList>
    </citation>
    <scope>NUCLEOTIDE SEQUENCE [LARGE SCALE GENOMIC DNA]</scope>
    <source>
        <strain evidence="4">Cs_M1</strain>
        <tissue evidence="4">Blood</tissue>
    </source>
</reference>
<keyword evidence="2" id="KW-0472">Membrane</keyword>
<comment type="caution">
    <text evidence="4">The sequence shown here is derived from an EMBL/GenBank/DDBJ whole genome shotgun (WGS) entry which is preliminary data.</text>
</comment>
<evidence type="ECO:0000313" key="5">
    <source>
        <dbReference type="Proteomes" id="UP001356427"/>
    </source>
</evidence>
<name>A0AAN8LP18_9TELE</name>
<feature type="region of interest" description="Disordered" evidence="1">
    <location>
        <begin position="219"/>
        <end position="268"/>
    </location>
</feature>
<keyword evidence="2" id="KW-0812">Transmembrane</keyword>
<accession>A0AAN8LP18</accession>